<proteinExistence type="predicted"/>
<accession>A0ABN9V4F2</accession>
<dbReference type="Proteomes" id="UP001189429">
    <property type="component" value="Unassembled WGS sequence"/>
</dbReference>
<sequence>MEPERDGPTTTEVEDFIRANDVDSRAAEDLKDCVPEIQRKVLARGDLSTARNPSAALLARIRDARVEVRGGGGGNDAHRAGGSVGLPSTKDIDDYVTSSGVGERAAEALRTASPTVKRIVLASGPITGAADPSAVLMDRIEGARSGRGGGNADVEDFIKDNELDDRAAADLRDLAPDLQRVVLARGDLRSARTRPG</sequence>
<protein>
    <submittedName>
        <fullName evidence="2">Uncharacterized protein</fullName>
    </submittedName>
</protein>
<reference evidence="2" key="1">
    <citation type="submission" date="2023-10" db="EMBL/GenBank/DDBJ databases">
        <authorList>
            <person name="Chen Y."/>
            <person name="Shah S."/>
            <person name="Dougan E. K."/>
            <person name="Thang M."/>
            <person name="Chan C."/>
        </authorList>
    </citation>
    <scope>NUCLEOTIDE SEQUENCE [LARGE SCALE GENOMIC DNA]</scope>
</reference>
<evidence type="ECO:0000313" key="3">
    <source>
        <dbReference type="Proteomes" id="UP001189429"/>
    </source>
</evidence>
<gene>
    <name evidence="2" type="ORF">PCOR1329_LOCUS53787</name>
</gene>
<organism evidence="2 3">
    <name type="scientific">Prorocentrum cordatum</name>
    <dbReference type="NCBI Taxonomy" id="2364126"/>
    <lineage>
        <taxon>Eukaryota</taxon>
        <taxon>Sar</taxon>
        <taxon>Alveolata</taxon>
        <taxon>Dinophyceae</taxon>
        <taxon>Prorocentrales</taxon>
        <taxon>Prorocentraceae</taxon>
        <taxon>Prorocentrum</taxon>
    </lineage>
</organism>
<dbReference type="EMBL" id="CAUYUJ010016560">
    <property type="protein sequence ID" value="CAK0866667.1"/>
    <property type="molecule type" value="Genomic_DNA"/>
</dbReference>
<keyword evidence="3" id="KW-1185">Reference proteome</keyword>
<feature type="region of interest" description="Disordered" evidence="1">
    <location>
        <begin position="69"/>
        <end position="91"/>
    </location>
</feature>
<comment type="caution">
    <text evidence="2">The sequence shown here is derived from an EMBL/GenBank/DDBJ whole genome shotgun (WGS) entry which is preliminary data.</text>
</comment>
<evidence type="ECO:0000256" key="1">
    <source>
        <dbReference type="SAM" id="MobiDB-lite"/>
    </source>
</evidence>
<name>A0ABN9V4F2_9DINO</name>
<evidence type="ECO:0000313" key="2">
    <source>
        <dbReference type="EMBL" id="CAK0866667.1"/>
    </source>
</evidence>